<dbReference type="InterPro" id="IPR036236">
    <property type="entry name" value="Znf_C2H2_sf"/>
</dbReference>
<dbReference type="EMBL" id="KN880608">
    <property type="protein sequence ID" value="KIY65005.1"/>
    <property type="molecule type" value="Genomic_DNA"/>
</dbReference>
<keyword evidence="1" id="KW-0863">Zinc-finger</keyword>
<dbReference type="OrthoDB" id="6077919at2759"/>
<feature type="compositionally biased region" description="Low complexity" evidence="2">
    <location>
        <begin position="122"/>
        <end position="137"/>
    </location>
</feature>
<accession>A0A0D7B464</accession>
<feature type="compositionally biased region" description="Basic and acidic residues" evidence="2">
    <location>
        <begin position="145"/>
        <end position="155"/>
    </location>
</feature>
<dbReference type="PROSITE" id="PS50157">
    <property type="entry name" value="ZINC_FINGER_C2H2_2"/>
    <property type="match status" value="1"/>
</dbReference>
<keyword evidence="5" id="KW-1185">Reference proteome</keyword>
<evidence type="ECO:0000256" key="2">
    <source>
        <dbReference type="SAM" id="MobiDB-lite"/>
    </source>
</evidence>
<dbReference type="SUPFAM" id="SSF57667">
    <property type="entry name" value="beta-beta-alpha zinc fingers"/>
    <property type="match status" value="1"/>
</dbReference>
<evidence type="ECO:0000313" key="4">
    <source>
        <dbReference type="EMBL" id="KIY65005.1"/>
    </source>
</evidence>
<feature type="compositionally biased region" description="Basic residues" evidence="2">
    <location>
        <begin position="106"/>
        <end position="116"/>
    </location>
</feature>
<proteinExistence type="predicted"/>
<dbReference type="AlphaFoldDB" id="A0A0D7B464"/>
<protein>
    <recommendedName>
        <fullName evidence="3">C2H2-type domain-containing protein</fullName>
    </recommendedName>
</protein>
<dbReference type="SMART" id="SM00355">
    <property type="entry name" value="ZnF_C2H2"/>
    <property type="match status" value="3"/>
</dbReference>
<dbReference type="Gene3D" id="3.30.160.60">
    <property type="entry name" value="Classic Zinc Finger"/>
    <property type="match status" value="1"/>
</dbReference>
<feature type="domain" description="C2H2-type" evidence="3">
    <location>
        <begin position="12"/>
        <end position="36"/>
    </location>
</feature>
<feature type="region of interest" description="Disordered" evidence="2">
    <location>
        <begin position="95"/>
        <end position="155"/>
    </location>
</feature>
<dbReference type="InterPro" id="IPR013087">
    <property type="entry name" value="Znf_C2H2_type"/>
</dbReference>
<reference evidence="4 5" key="1">
    <citation type="journal article" date="2015" name="Fungal Genet. Biol.">
        <title>Evolution of novel wood decay mechanisms in Agaricales revealed by the genome sequences of Fistulina hepatica and Cylindrobasidium torrendii.</title>
        <authorList>
            <person name="Floudas D."/>
            <person name="Held B.W."/>
            <person name="Riley R."/>
            <person name="Nagy L.G."/>
            <person name="Koehler G."/>
            <person name="Ransdell A.S."/>
            <person name="Younus H."/>
            <person name="Chow J."/>
            <person name="Chiniquy J."/>
            <person name="Lipzen A."/>
            <person name="Tritt A."/>
            <person name="Sun H."/>
            <person name="Haridas S."/>
            <person name="LaButti K."/>
            <person name="Ohm R.A."/>
            <person name="Kues U."/>
            <person name="Blanchette R.A."/>
            <person name="Grigoriev I.V."/>
            <person name="Minto R.E."/>
            <person name="Hibbett D.S."/>
        </authorList>
    </citation>
    <scope>NUCLEOTIDE SEQUENCE [LARGE SCALE GENOMIC DNA]</scope>
    <source>
        <strain evidence="4 5">FP15055 ss-10</strain>
    </source>
</reference>
<keyword evidence="1" id="KW-0479">Metal-binding</keyword>
<dbReference type="PROSITE" id="PS00028">
    <property type="entry name" value="ZINC_FINGER_C2H2_1"/>
    <property type="match status" value="2"/>
</dbReference>
<dbReference type="Proteomes" id="UP000054007">
    <property type="component" value="Unassembled WGS sequence"/>
</dbReference>
<dbReference type="Pfam" id="PF12874">
    <property type="entry name" value="zf-met"/>
    <property type="match status" value="1"/>
</dbReference>
<dbReference type="STRING" id="1314674.A0A0D7B464"/>
<dbReference type="GO" id="GO:0008270">
    <property type="term" value="F:zinc ion binding"/>
    <property type="evidence" value="ECO:0007669"/>
    <property type="project" value="UniProtKB-KW"/>
</dbReference>
<keyword evidence="1" id="KW-0862">Zinc</keyword>
<name>A0A0D7B464_9AGAR</name>
<sequence length="155" mass="17080">MSFTVRQAQPQSKCTTCGATFKSVALVKRHQKMAHATYCNLCQKSFLDNTRLMEHFRGSKWHPTCQHCGVGIEDDTMLSEHVHEVHVVQKYVENNPLPPAKERAAKGRAAKTAAKRARSDGGRSSLSSVSSITMSQSTAATINEEPARDVRLPVS</sequence>
<evidence type="ECO:0000256" key="1">
    <source>
        <dbReference type="PROSITE-ProRule" id="PRU00042"/>
    </source>
</evidence>
<gene>
    <name evidence="4" type="ORF">CYLTODRAFT_445616</name>
</gene>
<evidence type="ECO:0000259" key="3">
    <source>
        <dbReference type="PROSITE" id="PS50157"/>
    </source>
</evidence>
<evidence type="ECO:0000313" key="5">
    <source>
        <dbReference type="Proteomes" id="UP000054007"/>
    </source>
</evidence>
<organism evidence="4 5">
    <name type="scientific">Cylindrobasidium torrendii FP15055 ss-10</name>
    <dbReference type="NCBI Taxonomy" id="1314674"/>
    <lineage>
        <taxon>Eukaryota</taxon>
        <taxon>Fungi</taxon>
        <taxon>Dikarya</taxon>
        <taxon>Basidiomycota</taxon>
        <taxon>Agaricomycotina</taxon>
        <taxon>Agaricomycetes</taxon>
        <taxon>Agaricomycetidae</taxon>
        <taxon>Agaricales</taxon>
        <taxon>Marasmiineae</taxon>
        <taxon>Physalacriaceae</taxon>
        <taxon>Cylindrobasidium</taxon>
    </lineage>
</organism>